<organism evidence="1 2">
    <name type="scientific">Geranomyces variabilis</name>
    <dbReference type="NCBI Taxonomy" id="109894"/>
    <lineage>
        <taxon>Eukaryota</taxon>
        <taxon>Fungi</taxon>
        <taxon>Fungi incertae sedis</taxon>
        <taxon>Chytridiomycota</taxon>
        <taxon>Chytridiomycota incertae sedis</taxon>
        <taxon>Chytridiomycetes</taxon>
        <taxon>Spizellomycetales</taxon>
        <taxon>Powellomycetaceae</taxon>
        <taxon>Geranomyces</taxon>
    </lineage>
</organism>
<dbReference type="EMBL" id="JADGJQ010000005">
    <property type="protein sequence ID" value="KAJ3183894.1"/>
    <property type="molecule type" value="Genomic_DNA"/>
</dbReference>
<reference evidence="1" key="1">
    <citation type="submission" date="2020-05" db="EMBL/GenBank/DDBJ databases">
        <title>Phylogenomic resolution of chytrid fungi.</title>
        <authorList>
            <person name="Stajich J.E."/>
            <person name="Amses K."/>
            <person name="Simmons R."/>
            <person name="Seto K."/>
            <person name="Myers J."/>
            <person name="Bonds A."/>
            <person name="Quandt C.A."/>
            <person name="Barry K."/>
            <person name="Liu P."/>
            <person name="Grigoriev I."/>
            <person name="Longcore J.E."/>
            <person name="James T.Y."/>
        </authorList>
    </citation>
    <scope>NUCLEOTIDE SEQUENCE</scope>
    <source>
        <strain evidence="1">JEL0379</strain>
    </source>
</reference>
<comment type="caution">
    <text evidence="1">The sequence shown here is derived from an EMBL/GenBank/DDBJ whole genome shotgun (WGS) entry which is preliminary data.</text>
</comment>
<sequence>MQSPQNADYYNKLCMYMYQEHRSQDKAIRRSGEKKLFDMLRGKDLSYLSTPAATPTKEAIDLTDTEDTPPNVYADPSSDPIPSTVNNDDNKPIVPGTDEWFREKGYGVVTVAMVEKVRYSLRETVRVDGNGVMYTLRMPTGVLLERWKSQDFDVVNLVPICFALDYTGDYLDRTVIDSICEKLGFTAKREKLGNRTVCTWITTSMVSRFVRTHNASAKKHRLDAKKLGQISMLLEDDPEDRATSFDFVYHYVLSNTKGQMFYEDFNQKAFARHPTFATPRPVQCPGCPSSAGVCPWGTIINHRNTRVEVPDKRTTSRGRFYWPAYCSACESFGTQERRAQSKKDDPLACFVAATARDAKRKGISGDTKVYAKRKGISGDTKVFRHLVLRVLIEGRVRGNAAPLTPTEEAQYERIARTQKLYSTLSGIEATPALLAGDNQASLDRTQFDASGISFPYDHQNQILILCTTFENKMYGNHNVQARHAFDKVLEENYSPDDASRSPETSHLDFEYWKRKHNAQRFMRPWIACKWDVSTMMLWLRGQFRCAITHFAHGTKGSYLTIDRMTDTDCCYQEEDCIPMLWELNRAKGSKNENYIFYSKETLRAEMNRKNIPESVSLREGTILIMRERVQAIINTIRR</sequence>
<proteinExistence type="predicted"/>
<gene>
    <name evidence="1" type="ORF">HDU87_006012</name>
</gene>
<dbReference type="Proteomes" id="UP001212152">
    <property type="component" value="Unassembled WGS sequence"/>
</dbReference>
<accession>A0AAD5XT97</accession>
<evidence type="ECO:0000313" key="1">
    <source>
        <dbReference type="EMBL" id="KAJ3183894.1"/>
    </source>
</evidence>
<keyword evidence="2" id="KW-1185">Reference proteome</keyword>
<protein>
    <submittedName>
        <fullName evidence="1">Uncharacterized protein</fullName>
    </submittedName>
</protein>
<name>A0AAD5XT97_9FUNG</name>
<dbReference type="AlphaFoldDB" id="A0AAD5XT97"/>
<evidence type="ECO:0000313" key="2">
    <source>
        <dbReference type="Proteomes" id="UP001212152"/>
    </source>
</evidence>